<dbReference type="Proteomes" id="UP000697107">
    <property type="component" value="Unassembled WGS sequence"/>
</dbReference>
<evidence type="ECO:0000313" key="1">
    <source>
        <dbReference type="EMBL" id="KAG2854549.1"/>
    </source>
</evidence>
<accession>A0A8T1KGU7</accession>
<gene>
    <name evidence="1" type="ORF">PC113_g13194</name>
    <name evidence="2" type="ORF">PC115_g15022</name>
    <name evidence="3" type="ORF">PC117_g16451</name>
    <name evidence="4" type="ORF">PC118_g23969</name>
    <name evidence="5" type="ORF">PC129_g14092</name>
</gene>
<evidence type="ECO:0000313" key="4">
    <source>
        <dbReference type="EMBL" id="KAG2957540.1"/>
    </source>
</evidence>
<comment type="caution">
    <text evidence="1">The sequence shown here is derived from an EMBL/GenBank/DDBJ whole genome shotgun (WGS) entry which is preliminary data.</text>
</comment>
<evidence type="ECO:0000313" key="6">
    <source>
        <dbReference type="Proteomes" id="UP000735874"/>
    </source>
</evidence>
<evidence type="ECO:0000313" key="2">
    <source>
        <dbReference type="EMBL" id="KAG2904311.1"/>
    </source>
</evidence>
<dbReference type="EMBL" id="RCMG01000420">
    <property type="protein sequence ID" value="KAG2854549.1"/>
    <property type="molecule type" value="Genomic_DNA"/>
</dbReference>
<dbReference type="EMBL" id="RCML01002564">
    <property type="protein sequence ID" value="KAG2957540.1"/>
    <property type="molecule type" value="Genomic_DNA"/>
</dbReference>
<evidence type="ECO:0000313" key="5">
    <source>
        <dbReference type="EMBL" id="KAG3215016.1"/>
    </source>
</evidence>
<protein>
    <submittedName>
        <fullName evidence="1">Uncharacterized protein</fullName>
    </submittedName>
</protein>
<proteinExistence type="predicted"/>
<organism evidence="1 6">
    <name type="scientific">Phytophthora cactorum</name>
    <dbReference type="NCBI Taxonomy" id="29920"/>
    <lineage>
        <taxon>Eukaryota</taxon>
        <taxon>Sar</taxon>
        <taxon>Stramenopiles</taxon>
        <taxon>Oomycota</taxon>
        <taxon>Peronosporomycetes</taxon>
        <taxon>Peronosporales</taxon>
        <taxon>Peronosporaceae</taxon>
        <taxon>Phytophthora</taxon>
    </lineage>
</organism>
<name>A0A8T1KGU7_9STRA</name>
<sequence>MASSLWILRRPHVVLRSTYVCGPSAATADQQVRRHTLCERFLTQQVTTPRWYRERLQQQLTGNPFPPCGLYLWSFGLGRPPLLMKHNSKIG</sequence>
<evidence type="ECO:0000313" key="3">
    <source>
        <dbReference type="EMBL" id="KAG2920594.1"/>
    </source>
</evidence>
<reference evidence="1" key="1">
    <citation type="submission" date="2018-10" db="EMBL/GenBank/DDBJ databases">
        <title>Effector identification in a new, highly contiguous assembly of the strawberry crown rot pathogen Phytophthora cactorum.</title>
        <authorList>
            <person name="Armitage A.D."/>
            <person name="Nellist C.F."/>
            <person name="Bates H."/>
            <person name="Vickerstaff R.J."/>
            <person name="Harrison R.J."/>
        </authorList>
    </citation>
    <scope>NUCLEOTIDE SEQUENCE</scope>
    <source>
        <strain evidence="1">15-7</strain>
        <strain evidence="2">4032</strain>
        <strain evidence="3">4040</strain>
        <strain evidence="4">P415</strain>
        <strain evidence="5">P421</strain>
    </source>
</reference>
<dbReference type="AlphaFoldDB" id="A0A8T1KGU7"/>
<dbReference type="Proteomes" id="UP000774804">
    <property type="component" value="Unassembled WGS sequence"/>
</dbReference>
<dbReference type="Proteomes" id="UP000735874">
    <property type="component" value="Unassembled WGS sequence"/>
</dbReference>
<dbReference type="EMBL" id="RCMK01000583">
    <property type="protein sequence ID" value="KAG2920594.1"/>
    <property type="molecule type" value="Genomic_DNA"/>
</dbReference>
<dbReference type="EMBL" id="RCMI01000597">
    <property type="protein sequence ID" value="KAG2904311.1"/>
    <property type="molecule type" value="Genomic_DNA"/>
</dbReference>
<dbReference type="Proteomes" id="UP000760860">
    <property type="component" value="Unassembled WGS sequence"/>
</dbReference>
<dbReference type="Proteomes" id="UP000736787">
    <property type="component" value="Unassembled WGS sequence"/>
</dbReference>
<dbReference type="EMBL" id="RCMV01000590">
    <property type="protein sequence ID" value="KAG3215016.1"/>
    <property type="molecule type" value="Genomic_DNA"/>
</dbReference>